<proteinExistence type="predicted"/>
<dbReference type="OrthoDB" id="541276at2759"/>
<dbReference type="PROSITE" id="PS50011">
    <property type="entry name" value="PROTEIN_KINASE_DOM"/>
    <property type="match status" value="1"/>
</dbReference>
<evidence type="ECO:0000256" key="4">
    <source>
        <dbReference type="ARBA" id="ARBA00022777"/>
    </source>
</evidence>
<keyword evidence="2" id="KW-0808">Transferase</keyword>
<keyword evidence="9" id="KW-1185">Reference proteome</keyword>
<evidence type="ECO:0000313" key="7">
    <source>
        <dbReference type="EMBL" id="KAF0687447.1"/>
    </source>
</evidence>
<reference evidence="8 9" key="1">
    <citation type="submission" date="2019-03" db="EMBL/GenBank/DDBJ databases">
        <authorList>
            <person name="Gaulin E."/>
            <person name="Dumas B."/>
        </authorList>
    </citation>
    <scope>NUCLEOTIDE SEQUENCE [LARGE SCALE GENOMIC DNA]</scope>
    <source>
        <strain evidence="8">CBS 568.67</strain>
    </source>
</reference>
<dbReference type="GO" id="GO:0005524">
    <property type="term" value="F:ATP binding"/>
    <property type="evidence" value="ECO:0007669"/>
    <property type="project" value="UniProtKB-KW"/>
</dbReference>
<organism evidence="8 9">
    <name type="scientific">Aphanomyces stellatus</name>
    <dbReference type="NCBI Taxonomy" id="120398"/>
    <lineage>
        <taxon>Eukaryota</taxon>
        <taxon>Sar</taxon>
        <taxon>Stramenopiles</taxon>
        <taxon>Oomycota</taxon>
        <taxon>Saprolegniomycetes</taxon>
        <taxon>Saprolegniales</taxon>
        <taxon>Verrucalvaceae</taxon>
        <taxon>Aphanomyces</taxon>
    </lineage>
</organism>
<keyword evidence="1" id="KW-0723">Serine/threonine-protein kinase</keyword>
<dbReference type="EMBL" id="VJMH01006913">
    <property type="protein sequence ID" value="KAF0687447.1"/>
    <property type="molecule type" value="Genomic_DNA"/>
</dbReference>
<evidence type="ECO:0000313" key="8">
    <source>
        <dbReference type="EMBL" id="VFT97490.1"/>
    </source>
</evidence>
<keyword evidence="5" id="KW-0067">ATP-binding</keyword>
<keyword evidence="3" id="KW-0547">Nucleotide-binding</keyword>
<dbReference type="GO" id="GO:0004674">
    <property type="term" value="F:protein serine/threonine kinase activity"/>
    <property type="evidence" value="ECO:0007669"/>
    <property type="project" value="UniProtKB-KW"/>
</dbReference>
<evidence type="ECO:0000256" key="1">
    <source>
        <dbReference type="ARBA" id="ARBA00022527"/>
    </source>
</evidence>
<evidence type="ECO:0000313" key="9">
    <source>
        <dbReference type="Proteomes" id="UP000332933"/>
    </source>
</evidence>
<protein>
    <submittedName>
        <fullName evidence="8">Aste57867_20811 protein</fullName>
    </submittedName>
</protein>
<dbReference type="AlphaFoldDB" id="A0A485LHB8"/>
<dbReference type="Gene3D" id="1.10.510.10">
    <property type="entry name" value="Transferase(Phosphotransferase) domain 1"/>
    <property type="match status" value="1"/>
</dbReference>
<dbReference type="FunFam" id="1.10.510.10:FF:000571">
    <property type="entry name" value="Maternal embryonic leucine zipper kinase"/>
    <property type="match status" value="1"/>
</dbReference>
<reference evidence="7" key="2">
    <citation type="submission" date="2019-06" db="EMBL/GenBank/DDBJ databases">
        <title>Genomics analysis of Aphanomyces spp. identifies a new class of oomycete effector associated with host adaptation.</title>
        <authorList>
            <person name="Gaulin E."/>
        </authorList>
    </citation>
    <scope>NUCLEOTIDE SEQUENCE</scope>
    <source>
        <strain evidence="7">CBS 578.67</strain>
    </source>
</reference>
<sequence>MQRYTKDEVLAKALYGEVIAATDTVTGRKVAVKCMELAAATNRTSLQGVPIAEDISMEREVNRAVSQGHGHPHIMRLLDDFEEGGMGYFVFEYCAGGELFQHPLPMDLATTIKYFRQIVHAVVFLHGRGYAHRDISLENVLLDGHGNTKLCDFGLATELDERSTHIVGKAFYMAPEMYLRYGYEPAPVDVWALGIMLLIILTGAPPFARANDSDKVFVFVKVHGIASVLRAWKVLHLIPPIALDLLEKMLVVDPTKRLTIQDVMAHPFLKEPVQVVTRGRKRMIVRKWLTKMRRRIHQMMRNVFPKTPAVVAM</sequence>
<dbReference type="GO" id="GO:0005634">
    <property type="term" value="C:nucleus"/>
    <property type="evidence" value="ECO:0007669"/>
    <property type="project" value="TreeGrafter"/>
</dbReference>
<dbReference type="SUPFAM" id="SSF56112">
    <property type="entry name" value="Protein kinase-like (PK-like)"/>
    <property type="match status" value="1"/>
</dbReference>
<evidence type="ECO:0000259" key="6">
    <source>
        <dbReference type="PROSITE" id="PS50011"/>
    </source>
</evidence>
<dbReference type="EMBL" id="CAADRA010006939">
    <property type="protein sequence ID" value="VFT97490.1"/>
    <property type="molecule type" value="Genomic_DNA"/>
</dbReference>
<gene>
    <name evidence="8" type="primary">Aste57867_20811</name>
    <name evidence="7" type="ORF">As57867_020743</name>
    <name evidence="8" type="ORF">ASTE57867_20811</name>
</gene>
<feature type="domain" description="Protein kinase" evidence="6">
    <location>
        <begin position="4"/>
        <end position="269"/>
    </location>
</feature>
<dbReference type="Pfam" id="PF00069">
    <property type="entry name" value="Pkinase"/>
    <property type="match status" value="1"/>
</dbReference>
<dbReference type="InterPro" id="IPR011009">
    <property type="entry name" value="Kinase-like_dom_sf"/>
</dbReference>
<dbReference type="PANTHER" id="PTHR24345">
    <property type="entry name" value="SERINE/THREONINE-PROTEIN KINASE PLK"/>
    <property type="match status" value="1"/>
</dbReference>
<dbReference type="Proteomes" id="UP000332933">
    <property type="component" value="Unassembled WGS sequence"/>
</dbReference>
<evidence type="ECO:0000256" key="5">
    <source>
        <dbReference type="ARBA" id="ARBA00022840"/>
    </source>
</evidence>
<evidence type="ECO:0000256" key="3">
    <source>
        <dbReference type="ARBA" id="ARBA00022741"/>
    </source>
</evidence>
<dbReference type="PANTHER" id="PTHR24345:SF91">
    <property type="entry name" value="SERINE_THREONINE-PROTEIN KINASE PLK4"/>
    <property type="match status" value="1"/>
</dbReference>
<accession>A0A485LHB8</accession>
<dbReference type="InterPro" id="IPR000719">
    <property type="entry name" value="Prot_kinase_dom"/>
</dbReference>
<name>A0A485LHB8_9STRA</name>
<keyword evidence="4" id="KW-0418">Kinase</keyword>
<evidence type="ECO:0000256" key="2">
    <source>
        <dbReference type="ARBA" id="ARBA00022679"/>
    </source>
</evidence>